<sequence>MAVQFGNFIGKYLEYDMKQLSNDYKNYLRIRVQIDVRKPLEKRKKFIISDSNFTHAKFKYEKLPLFCFLCGFLGHGDSFCPMRLQYGMQEIEMGWDLTLRAQPQKATIANNVLNGLHQRQESRHNARNTTPKQ</sequence>
<gene>
    <name evidence="2" type="ORF">Goshw_019901</name>
</gene>
<dbReference type="PANTHER" id="PTHR31286">
    <property type="entry name" value="GLYCINE-RICH CELL WALL STRUCTURAL PROTEIN 1.8-LIKE"/>
    <property type="match status" value="1"/>
</dbReference>
<evidence type="ECO:0000313" key="2">
    <source>
        <dbReference type="EMBL" id="MBA0872752.1"/>
    </source>
</evidence>
<comment type="caution">
    <text evidence="2">The sequence shown here is derived from an EMBL/GenBank/DDBJ whole genome shotgun (WGS) entry which is preliminary data.</text>
</comment>
<feature type="non-terminal residue" evidence="2">
    <location>
        <position position="1"/>
    </location>
</feature>
<name>A0A7J9MNW9_GOSSC</name>
<proteinExistence type="predicted"/>
<dbReference type="Pfam" id="PF14392">
    <property type="entry name" value="zf-CCHC_4"/>
    <property type="match status" value="1"/>
</dbReference>
<dbReference type="InterPro" id="IPR040256">
    <property type="entry name" value="At4g02000-like"/>
</dbReference>
<feature type="domain" description="Zinc knuckle CX2CX4HX4C" evidence="1">
    <location>
        <begin position="34"/>
        <end position="81"/>
    </location>
</feature>
<dbReference type="PANTHER" id="PTHR31286:SF153">
    <property type="entry name" value="DUF4283 DOMAIN PROTEIN"/>
    <property type="match status" value="1"/>
</dbReference>
<keyword evidence="3" id="KW-1185">Reference proteome</keyword>
<dbReference type="AlphaFoldDB" id="A0A7J9MNW9"/>
<reference evidence="2 3" key="1">
    <citation type="journal article" date="2019" name="Genome Biol. Evol.">
        <title>Insights into the evolution of the New World diploid cottons (Gossypium, subgenus Houzingenia) based on genome sequencing.</title>
        <authorList>
            <person name="Grover C.E."/>
            <person name="Arick M.A. 2nd"/>
            <person name="Thrash A."/>
            <person name="Conover J.L."/>
            <person name="Sanders W.S."/>
            <person name="Peterson D.G."/>
            <person name="Frelichowski J.E."/>
            <person name="Scheffler J.A."/>
            <person name="Scheffler B.E."/>
            <person name="Wendel J.F."/>
        </authorList>
    </citation>
    <scope>NUCLEOTIDE SEQUENCE [LARGE SCALE GENOMIC DNA]</scope>
    <source>
        <strain evidence="2">1</strain>
        <tissue evidence="2">Leaf</tissue>
    </source>
</reference>
<dbReference type="InterPro" id="IPR025836">
    <property type="entry name" value="Zn_knuckle_CX2CX4HX4C"/>
</dbReference>
<evidence type="ECO:0000259" key="1">
    <source>
        <dbReference type="Pfam" id="PF14392"/>
    </source>
</evidence>
<protein>
    <recommendedName>
        <fullName evidence="1">Zinc knuckle CX2CX4HX4C domain-containing protein</fullName>
    </recommendedName>
</protein>
<evidence type="ECO:0000313" key="3">
    <source>
        <dbReference type="Proteomes" id="UP000593576"/>
    </source>
</evidence>
<dbReference type="OrthoDB" id="1000626at2759"/>
<accession>A0A7J9MNW9</accession>
<dbReference type="Proteomes" id="UP000593576">
    <property type="component" value="Unassembled WGS sequence"/>
</dbReference>
<organism evidence="2 3">
    <name type="scientific">Gossypium schwendimanii</name>
    <name type="common">Cotton</name>
    <dbReference type="NCBI Taxonomy" id="34291"/>
    <lineage>
        <taxon>Eukaryota</taxon>
        <taxon>Viridiplantae</taxon>
        <taxon>Streptophyta</taxon>
        <taxon>Embryophyta</taxon>
        <taxon>Tracheophyta</taxon>
        <taxon>Spermatophyta</taxon>
        <taxon>Magnoliopsida</taxon>
        <taxon>eudicotyledons</taxon>
        <taxon>Gunneridae</taxon>
        <taxon>Pentapetalae</taxon>
        <taxon>rosids</taxon>
        <taxon>malvids</taxon>
        <taxon>Malvales</taxon>
        <taxon>Malvaceae</taxon>
        <taxon>Malvoideae</taxon>
        <taxon>Gossypium</taxon>
    </lineage>
</organism>
<dbReference type="EMBL" id="JABFAF010000012">
    <property type="protein sequence ID" value="MBA0872752.1"/>
    <property type="molecule type" value="Genomic_DNA"/>
</dbReference>